<keyword evidence="3" id="KW-0158">Chromosome</keyword>
<evidence type="ECO:0000256" key="2">
    <source>
        <dbReference type="ARBA" id="ARBA00004286"/>
    </source>
</evidence>
<keyword evidence="5" id="KW-0808">Transferase</keyword>
<evidence type="ECO:0000259" key="10">
    <source>
        <dbReference type="PROSITE" id="PS51215"/>
    </source>
</evidence>
<accession>A0A1Y2AMM6</accession>
<feature type="domain" description="Post-SET" evidence="9">
    <location>
        <begin position="218"/>
        <end position="234"/>
    </location>
</feature>
<dbReference type="GO" id="GO:0042054">
    <property type="term" value="F:histone methyltransferase activity"/>
    <property type="evidence" value="ECO:0007669"/>
    <property type="project" value="InterPro"/>
</dbReference>
<dbReference type="InParanoid" id="A0A1Y2AMM6"/>
<proteinExistence type="predicted"/>
<name>A0A1Y2AMM6_9TREE</name>
<dbReference type="GO" id="GO:0032259">
    <property type="term" value="P:methylation"/>
    <property type="evidence" value="ECO:0007669"/>
    <property type="project" value="UniProtKB-KW"/>
</dbReference>
<evidence type="ECO:0000256" key="7">
    <source>
        <dbReference type="ARBA" id="ARBA00023242"/>
    </source>
</evidence>
<evidence type="ECO:0000259" key="8">
    <source>
        <dbReference type="PROSITE" id="PS50280"/>
    </source>
</evidence>
<dbReference type="PANTHER" id="PTHR22884">
    <property type="entry name" value="SET DOMAIN PROTEINS"/>
    <property type="match status" value="1"/>
</dbReference>
<dbReference type="InterPro" id="IPR006560">
    <property type="entry name" value="AWS_dom"/>
</dbReference>
<evidence type="ECO:0000313" key="12">
    <source>
        <dbReference type="Proteomes" id="UP000193986"/>
    </source>
</evidence>
<dbReference type="OrthoDB" id="308383at2759"/>
<dbReference type="InterPro" id="IPR001214">
    <property type="entry name" value="SET_dom"/>
</dbReference>
<dbReference type="PROSITE" id="PS50868">
    <property type="entry name" value="POST_SET"/>
    <property type="match status" value="1"/>
</dbReference>
<keyword evidence="12" id="KW-1185">Reference proteome</keyword>
<evidence type="ECO:0000259" key="9">
    <source>
        <dbReference type="PROSITE" id="PS50868"/>
    </source>
</evidence>
<reference evidence="11 12" key="1">
    <citation type="submission" date="2016-07" db="EMBL/GenBank/DDBJ databases">
        <title>Pervasive Adenine N6-methylation of Active Genes in Fungi.</title>
        <authorList>
            <consortium name="DOE Joint Genome Institute"/>
            <person name="Mondo S.J."/>
            <person name="Dannebaum R.O."/>
            <person name="Kuo R.C."/>
            <person name="Labutti K."/>
            <person name="Haridas S."/>
            <person name="Kuo A."/>
            <person name="Salamov A."/>
            <person name="Ahrendt S.R."/>
            <person name="Lipzen A."/>
            <person name="Sullivan W."/>
            <person name="Andreopoulos W.B."/>
            <person name="Clum A."/>
            <person name="Lindquist E."/>
            <person name="Daum C."/>
            <person name="Ramamoorthy G.K."/>
            <person name="Gryganskyi A."/>
            <person name="Culley D."/>
            <person name="Magnuson J.K."/>
            <person name="James T.Y."/>
            <person name="O'Malley M.A."/>
            <person name="Stajich J.E."/>
            <person name="Spatafora J.W."/>
            <person name="Visel A."/>
            <person name="Grigoriev I.V."/>
        </authorList>
    </citation>
    <scope>NUCLEOTIDE SEQUENCE [LARGE SCALE GENOMIC DNA]</scope>
    <source>
        <strain evidence="11 12">68-887.2</strain>
    </source>
</reference>
<dbReference type="Gene3D" id="2.170.270.10">
    <property type="entry name" value="SET domain"/>
    <property type="match status" value="1"/>
</dbReference>
<dbReference type="GO" id="GO:0005634">
    <property type="term" value="C:nucleus"/>
    <property type="evidence" value="ECO:0007669"/>
    <property type="project" value="UniProtKB-SubCell"/>
</dbReference>
<dbReference type="InterPro" id="IPR050777">
    <property type="entry name" value="SET2_Histone-Lys_MeTrsfase"/>
</dbReference>
<dbReference type="AlphaFoldDB" id="A0A1Y2AMM6"/>
<dbReference type="Pfam" id="PF00856">
    <property type="entry name" value="SET"/>
    <property type="match status" value="1"/>
</dbReference>
<evidence type="ECO:0000256" key="4">
    <source>
        <dbReference type="ARBA" id="ARBA00022603"/>
    </source>
</evidence>
<dbReference type="EMBL" id="MCFC01000075">
    <property type="protein sequence ID" value="ORY23811.1"/>
    <property type="molecule type" value="Genomic_DNA"/>
</dbReference>
<dbReference type="STRING" id="71784.A0A1Y2AMM6"/>
<dbReference type="GO" id="GO:0005694">
    <property type="term" value="C:chromosome"/>
    <property type="evidence" value="ECO:0007669"/>
    <property type="project" value="UniProtKB-SubCell"/>
</dbReference>
<evidence type="ECO:0008006" key="13">
    <source>
        <dbReference type="Google" id="ProtNLM"/>
    </source>
</evidence>
<dbReference type="PROSITE" id="PS50280">
    <property type="entry name" value="SET"/>
    <property type="match status" value="1"/>
</dbReference>
<protein>
    <recommendedName>
        <fullName evidence="13">SET domain-containing protein</fullName>
    </recommendedName>
</protein>
<feature type="domain" description="SET" evidence="8">
    <location>
        <begin position="86"/>
        <end position="206"/>
    </location>
</feature>
<gene>
    <name evidence="11" type="ORF">BCR39DRAFT_472897</name>
</gene>
<evidence type="ECO:0000256" key="6">
    <source>
        <dbReference type="ARBA" id="ARBA00022691"/>
    </source>
</evidence>
<dbReference type="Proteomes" id="UP000193986">
    <property type="component" value="Unassembled WGS sequence"/>
</dbReference>
<keyword evidence="7" id="KW-0539">Nucleus</keyword>
<comment type="subcellular location">
    <subcellularLocation>
        <location evidence="2">Chromosome</location>
    </subcellularLocation>
    <subcellularLocation>
        <location evidence="1">Nucleus</location>
    </subcellularLocation>
</comment>
<keyword evidence="6" id="KW-0949">S-adenosyl-L-methionine</keyword>
<dbReference type="InterPro" id="IPR046341">
    <property type="entry name" value="SET_dom_sf"/>
</dbReference>
<evidence type="ECO:0000256" key="1">
    <source>
        <dbReference type="ARBA" id="ARBA00004123"/>
    </source>
</evidence>
<dbReference type="SMART" id="SM00570">
    <property type="entry name" value="AWS"/>
    <property type="match status" value="1"/>
</dbReference>
<dbReference type="Pfam" id="PF17907">
    <property type="entry name" value="AWS"/>
    <property type="match status" value="1"/>
</dbReference>
<comment type="caution">
    <text evidence="11">The sequence shown here is derived from an EMBL/GenBank/DDBJ whole genome shotgun (WGS) entry which is preliminary data.</text>
</comment>
<evidence type="ECO:0000313" key="11">
    <source>
        <dbReference type="EMBL" id="ORY23811.1"/>
    </source>
</evidence>
<organism evidence="11 12">
    <name type="scientific">Naematelia encephala</name>
    <dbReference type="NCBI Taxonomy" id="71784"/>
    <lineage>
        <taxon>Eukaryota</taxon>
        <taxon>Fungi</taxon>
        <taxon>Dikarya</taxon>
        <taxon>Basidiomycota</taxon>
        <taxon>Agaricomycotina</taxon>
        <taxon>Tremellomycetes</taxon>
        <taxon>Tremellales</taxon>
        <taxon>Naemateliaceae</taxon>
        <taxon>Naematelia</taxon>
    </lineage>
</organism>
<dbReference type="SMART" id="SM00508">
    <property type="entry name" value="PostSET"/>
    <property type="match status" value="1"/>
</dbReference>
<keyword evidence="4" id="KW-0489">Methyltransferase</keyword>
<dbReference type="SMART" id="SM00317">
    <property type="entry name" value="SET"/>
    <property type="match status" value="1"/>
</dbReference>
<feature type="domain" description="AWS" evidence="10">
    <location>
        <begin position="39"/>
        <end position="84"/>
    </location>
</feature>
<feature type="non-terminal residue" evidence="11">
    <location>
        <position position="236"/>
    </location>
</feature>
<dbReference type="SUPFAM" id="SSF82199">
    <property type="entry name" value="SET domain"/>
    <property type="match status" value="1"/>
</dbReference>
<sequence length="236" mass="26748">MPYSKLRGSESLSRVSHQSRFSCLYLPDVFPERNKLMSDHNAICNCDPESRCGENCINRAMNYLCGKECPCGDLCENKSLAKRRMVPTKVVYTGARGFGLIVQEDVKEGDFVTDYRGEVISLETFIQRIGDEYKGHRNFYALAYDQDEVIDAGMRGNDARYINHSCDPNLEVRKYQQTGDGIEEYEVGMWAIKDIPKGTELSYDYNFDSFAAATETELRTRCHCGAANCVGFLGRK</sequence>
<evidence type="ECO:0000256" key="3">
    <source>
        <dbReference type="ARBA" id="ARBA00022454"/>
    </source>
</evidence>
<dbReference type="InterPro" id="IPR003616">
    <property type="entry name" value="Post-SET_dom"/>
</dbReference>
<evidence type="ECO:0000256" key="5">
    <source>
        <dbReference type="ARBA" id="ARBA00022679"/>
    </source>
</evidence>
<dbReference type="PROSITE" id="PS51215">
    <property type="entry name" value="AWS"/>
    <property type="match status" value="1"/>
</dbReference>